<gene>
    <name evidence="3" type="ORF">ANIA_08584</name>
</gene>
<dbReference type="GeneID" id="2868488"/>
<dbReference type="Proteomes" id="UP000000560">
    <property type="component" value="Chromosome III"/>
</dbReference>
<dbReference type="Pfam" id="PF07876">
    <property type="entry name" value="Dabb"/>
    <property type="match status" value="1"/>
</dbReference>
<dbReference type="InParanoid" id="Q5ASZ6"/>
<dbReference type="InterPro" id="IPR044662">
    <property type="entry name" value="HS1/DABB1-like"/>
</dbReference>
<dbReference type="SUPFAM" id="SSF54909">
    <property type="entry name" value="Dimeric alpha+beta barrel"/>
    <property type="match status" value="1"/>
</dbReference>
<dbReference type="InterPro" id="IPR013097">
    <property type="entry name" value="Dabb"/>
</dbReference>
<sequence>MSVTHIVVFRFKDGTSDEKIEEVCREVVALKEKCILPRTQKPYIKSYVGGKDHSPEGAQHGMTHAFVAQFESREDRDYYVSKDPVHLELGPRIAPVVETFLCLDFTPGLIL</sequence>
<accession>Q5ASZ6</accession>
<dbReference type="SMART" id="SM00886">
    <property type="entry name" value="Dabb"/>
    <property type="match status" value="1"/>
</dbReference>
<protein>
    <recommendedName>
        <fullName evidence="2">Stress-response A/B barrel domain-containing protein</fullName>
    </recommendedName>
</protein>
<dbReference type="OrthoDB" id="1601230at2759"/>
<dbReference type="eggNOG" id="ENOG502S73V">
    <property type="taxonomic scope" value="Eukaryota"/>
</dbReference>
<dbReference type="AlphaFoldDB" id="Q5ASZ6"/>
<dbReference type="PROSITE" id="PS51502">
    <property type="entry name" value="S_R_A_B_BARREL"/>
    <property type="match status" value="1"/>
</dbReference>
<keyword evidence="4" id="KW-1185">Reference proteome</keyword>
<reference evidence="4" key="1">
    <citation type="journal article" date="2005" name="Nature">
        <title>Sequencing of Aspergillus nidulans and comparative analysis with A. fumigatus and A. oryzae.</title>
        <authorList>
            <person name="Galagan J.E."/>
            <person name="Calvo S.E."/>
            <person name="Cuomo C."/>
            <person name="Ma L.J."/>
            <person name="Wortman J.R."/>
            <person name="Batzoglou S."/>
            <person name="Lee S.I."/>
            <person name="Basturkmen M."/>
            <person name="Spevak C.C."/>
            <person name="Clutterbuck J."/>
            <person name="Kapitonov V."/>
            <person name="Jurka J."/>
            <person name="Scazzocchio C."/>
            <person name="Farman M."/>
            <person name="Butler J."/>
            <person name="Purcell S."/>
            <person name="Harris S."/>
            <person name="Braus G.H."/>
            <person name="Draht O."/>
            <person name="Busch S."/>
            <person name="D'Enfert C."/>
            <person name="Bouchier C."/>
            <person name="Goldman G.H."/>
            <person name="Bell-Pedersen D."/>
            <person name="Griffiths-Jones S."/>
            <person name="Doonan J.H."/>
            <person name="Yu J."/>
            <person name="Vienken K."/>
            <person name="Pain A."/>
            <person name="Freitag M."/>
            <person name="Selker E.U."/>
            <person name="Archer D.B."/>
            <person name="Penalva M.A."/>
            <person name="Oakley B.R."/>
            <person name="Momany M."/>
            <person name="Tanaka T."/>
            <person name="Kumagai T."/>
            <person name="Asai K."/>
            <person name="Machida M."/>
            <person name="Nierman W.C."/>
            <person name="Denning D.W."/>
            <person name="Caddick M."/>
            <person name="Hynes M."/>
            <person name="Paoletti M."/>
            <person name="Fischer R."/>
            <person name="Miller B."/>
            <person name="Dyer P."/>
            <person name="Sachs M.S."/>
            <person name="Osmani S.A."/>
            <person name="Birren B.W."/>
        </authorList>
    </citation>
    <scope>NUCLEOTIDE SEQUENCE [LARGE SCALE GENOMIC DNA]</scope>
    <source>
        <strain evidence="4">FGSC A4 / ATCC 38163 / CBS 112.46 / NRRL 194 / M139</strain>
    </source>
</reference>
<evidence type="ECO:0000256" key="1">
    <source>
        <dbReference type="ARBA" id="ARBA00011738"/>
    </source>
</evidence>
<proteinExistence type="predicted"/>
<dbReference type="InterPro" id="IPR011008">
    <property type="entry name" value="Dimeric_a/b-barrel"/>
</dbReference>
<dbReference type="OMA" id="MTITHIV"/>
<evidence type="ECO:0000313" key="4">
    <source>
        <dbReference type="Proteomes" id="UP000000560"/>
    </source>
</evidence>
<evidence type="ECO:0000259" key="2">
    <source>
        <dbReference type="PROSITE" id="PS51502"/>
    </source>
</evidence>
<accession>C8VAJ0</accession>
<name>Q5ASZ6_EMENI</name>
<dbReference type="Gene3D" id="3.30.70.100">
    <property type="match status" value="1"/>
</dbReference>
<dbReference type="KEGG" id="ani:ANIA_08584"/>
<dbReference type="RefSeq" id="XP_681853.1">
    <property type="nucleotide sequence ID" value="XM_676761.1"/>
</dbReference>
<comment type="subunit">
    <text evidence="1">Homodimer.</text>
</comment>
<organism evidence="3 4">
    <name type="scientific">Emericella nidulans (strain FGSC A4 / ATCC 38163 / CBS 112.46 / NRRL 194 / M139)</name>
    <name type="common">Aspergillus nidulans</name>
    <dbReference type="NCBI Taxonomy" id="227321"/>
    <lineage>
        <taxon>Eukaryota</taxon>
        <taxon>Fungi</taxon>
        <taxon>Dikarya</taxon>
        <taxon>Ascomycota</taxon>
        <taxon>Pezizomycotina</taxon>
        <taxon>Eurotiomycetes</taxon>
        <taxon>Eurotiomycetidae</taxon>
        <taxon>Eurotiales</taxon>
        <taxon>Aspergillaceae</taxon>
        <taxon>Aspergillus</taxon>
        <taxon>Aspergillus subgen. Nidulantes</taxon>
    </lineage>
</organism>
<dbReference type="PANTHER" id="PTHR33178">
    <property type="match status" value="1"/>
</dbReference>
<dbReference type="HOGENOM" id="CLU_080664_2_1_1"/>
<feature type="domain" description="Stress-response A/B barrel" evidence="2">
    <location>
        <begin position="3"/>
        <end position="105"/>
    </location>
</feature>
<dbReference type="VEuPathDB" id="FungiDB:AN8584"/>
<reference evidence="4" key="2">
    <citation type="journal article" date="2009" name="Fungal Genet. Biol.">
        <title>The 2008 update of the Aspergillus nidulans genome annotation: a community effort.</title>
        <authorList>
            <person name="Wortman J.R."/>
            <person name="Gilsenan J.M."/>
            <person name="Joardar V."/>
            <person name="Deegan J."/>
            <person name="Clutterbuck J."/>
            <person name="Andersen M.R."/>
            <person name="Archer D."/>
            <person name="Bencina M."/>
            <person name="Braus G."/>
            <person name="Coutinho P."/>
            <person name="von Dohren H."/>
            <person name="Doonan J."/>
            <person name="Driessen A.J."/>
            <person name="Durek P."/>
            <person name="Espeso E."/>
            <person name="Fekete E."/>
            <person name="Flipphi M."/>
            <person name="Estrada C.G."/>
            <person name="Geysens S."/>
            <person name="Goldman G."/>
            <person name="de Groot P.W."/>
            <person name="Hansen K."/>
            <person name="Harris S.D."/>
            <person name="Heinekamp T."/>
            <person name="Helmstaedt K."/>
            <person name="Henrissat B."/>
            <person name="Hofmann G."/>
            <person name="Homan T."/>
            <person name="Horio T."/>
            <person name="Horiuchi H."/>
            <person name="James S."/>
            <person name="Jones M."/>
            <person name="Karaffa L."/>
            <person name="Karanyi Z."/>
            <person name="Kato M."/>
            <person name="Keller N."/>
            <person name="Kelly D.E."/>
            <person name="Kiel J.A."/>
            <person name="Kim J.M."/>
            <person name="van der Klei I.J."/>
            <person name="Klis F.M."/>
            <person name="Kovalchuk A."/>
            <person name="Krasevec N."/>
            <person name="Kubicek C.P."/>
            <person name="Liu B."/>
            <person name="Maccabe A."/>
            <person name="Meyer V."/>
            <person name="Mirabito P."/>
            <person name="Miskei M."/>
            <person name="Mos M."/>
            <person name="Mullins J."/>
            <person name="Nelson D.R."/>
            <person name="Nielsen J."/>
            <person name="Oakley B.R."/>
            <person name="Osmani S.A."/>
            <person name="Pakula T."/>
            <person name="Paszewski A."/>
            <person name="Paulsen I."/>
            <person name="Pilsyk S."/>
            <person name="Pocsi I."/>
            <person name="Punt P.J."/>
            <person name="Ram A.F."/>
            <person name="Ren Q."/>
            <person name="Robellet X."/>
            <person name="Robson G."/>
            <person name="Seiboth B."/>
            <person name="van Solingen P."/>
            <person name="Specht T."/>
            <person name="Sun J."/>
            <person name="Taheri-Talesh N."/>
            <person name="Takeshita N."/>
            <person name="Ussery D."/>
            <person name="vanKuyk P.A."/>
            <person name="Visser H."/>
            <person name="van de Vondervoort P.J."/>
            <person name="de Vries R.P."/>
            <person name="Walton J."/>
            <person name="Xiang X."/>
            <person name="Xiong Y."/>
            <person name="Zeng A.P."/>
            <person name="Brandt B.W."/>
            <person name="Cornell M.J."/>
            <person name="van den Hondel C.A."/>
            <person name="Visser J."/>
            <person name="Oliver S.G."/>
            <person name="Turner G."/>
        </authorList>
    </citation>
    <scope>GENOME REANNOTATION</scope>
    <source>
        <strain evidence="4">FGSC A4 / ATCC 38163 / CBS 112.46 / NRRL 194 / M139</strain>
    </source>
</reference>
<evidence type="ECO:0000313" key="3">
    <source>
        <dbReference type="EMBL" id="CBF78392.1"/>
    </source>
</evidence>
<dbReference type="EMBL" id="BN001303">
    <property type="protein sequence ID" value="CBF78392.1"/>
    <property type="molecule type" value="Genomic_DNA"/>
</dbReference>
<dbReference type="PANTHER" id="PTHR33178:SF10">
    <property type="entry name" value="STRESS-RESPONSE A_B BARREL DOMAIN-CONTAINING PROTEIN"/>
    <property type="match status" value="1"/>
</dbReference>